<keyword evidence="3" id="KW-1185">Reference proteome</keyword>
<sequence>MSVFVKYVYRIMLINISMAFLSGDAVNLIWFFFCKEKVASMAAESAGQGLLAGLKNLKIRIS</sequence>
<reference evidence="2 3" key="1">
    <citation type="submission" date="2016-12" db="EMBL/GenBank/DDBJ databases">
        <authorList>
            <person name="Song W.-J."/>
            <person name="Kurnit D.M."/>
        </authorList>
    </citation>
    <scope>NUCLEOTIDE SEQUENCE [LARGE SCALE GENOMIC DNA]</scope>
    <source>
        <strain evidence="2 3">DSM 18488</strain>
    </source>
</reference>
<accession>A0A1M7YJM5</accession>
<name>A0A1M7YJM5_9BACT</name>
<evidence type="ECO:0000313" key="2">
    <source>
        <dbReference type="EMBL" id="SHO52776.1"/>
    </source>
</evidence>
<organism evidence="2 3">
    <name type="scientific">Desulfopila aestuarii DSM 18488</name>
    <dbReference type="NCBI Taxonomy" id="1121416"/>
    <lineage>
        <taxon>Bacteria</taxon>
        <taxon>Pseudomonadati</taxon>
        <taxon>Thermodesulfobacteriota</taxon>
        <taxon>Desulfobulbia</taxon>
        <taxon>Desulfobulbales</taxon>
        <taxon>Desulfocapsaceae</taxon>
        <taxon>Desulfopila</taxon>
    </lineage>
</organism>
<evidence type="ECO:0000313" key="3">
    <source>
        <dbReference type="Proteomes" id="UP000184603"/>
    </source>
</evidence>
<keyword evidence="1" id="KW-0812">Transmembrane</keyword>
<gene>
    <name evidence="2" type="ORF">SAMN02745220_04748</name>
</gene>
<dbReference type="EMBL" id="FRFE01000041">
    <property type="protein sequence ID" value="SHO52776.1"/>
    <property type="molecule type" value="Genomic_DNA"/>
</dbReference>
<dbReference type="AlphaFoldDB" id="A0A1M7YJM5"/>
<proteinExistence type="predicted"/>
<feature type="transmembrane region" description="Helical" evidence="1">
    <location>
        <begin position="12"/>
        <end position="33"/>
    </location>
</feature>
<keyword evidence="1" id="KW-0472">Membrane</keyword>
<keyword evidence="1" id="KW-1133">Transmembrane helix</keyword>
<dbReference type="Proteomes" id="UP000184603">
    <property type="component" value="Unassembled WGS sequence"/>
</dbReference>
<protein>
    <submittedName>
        <fullName evidence="2">Uncharacterized protein</fullName>
    </submittedName>
</protein>
<evidence type="ECO:0000256" key="1">
    <source>
        <dbReference type="SAM" id="Phobius"/>
    </source>
</evidence>